<keyword evidence="2" id="KW-1185">Reference proteome</keyword>
<dbReference type="Proteomes" id="UP001160148">
    <property type="component" value="Unassembled WGS sequence"/>
</dbReference>
<evidence type="ECO:0008006" key="3">
    <source>
        <dbReference type="Google" id="ProtNLM"/>
    </source>
</evidence>
<reference evidence="1 2" key="1">
    <citation type="submission" date="2023-01" db="EMBL/GenBank/DDBJ databases">
        <authorList>
            <person name="Whitehead M."/>
        </authorList>
    </citation>
    <scope>NUCLEOTIDE SEQUENCE [LARGE SCALE GENOMIC DNA]</scope>
</reference>
<sequence>MRYSGLYLARHNAVVERIKTTASNKFEILYENQVCGNSGLRPDLVIKRSQNIFIIDVTIPFDNRLAAFDSAARERVERYHNLCSELATTDGVEATVVPFVVGALGGWFTKNDEFLHQLCSPKYATMMRKLCISEVIGFSRDFYIQHLTNIPQRTPTIRPTAT</sequence>
<evidence type="ECO:0000313" key="1">
    <source>
        <dbReference type="EMBL" id="CAI6355719.1"/>
    </source>
</evidence>
<comment type="caution">
    <text evidence="1">The sequence shown here is derived from an EMBL/GenBank/DDBJ whole genome shotgun (WGS) entry which is preliminary data.</text>
</comment>
<proteinExistence type="predicted"/>
<evidence type="ECO:0000313" key="2">
    <source>
        <dbReference type="Proteomes" id="UP001160148"/>
    </source>
</evidence>
<gene>
    <name evidence="1" type="ORF">MEUPH1_LOCUS11537</name>
</gene>
<name>A0AAV0WIS3_9HEMI</name>
<organism evidence="1 2">
    <name type="scientific">Macrosiphum euphorbiae</name>
    <name type="common">potato aphid</name>
    <dbReference type="NCBI Taxonomy" id="13131"/>
    <lineage>
        <taxon>Eukaryota</taxon>
        <taxon>Metazoa</taxon>
        <taxon>Ecdysozoa</taxon>
        <taxon>Arthropoda</taxon>
        <taxon>Hexapoda</taxon>
        <taxon>Insecta</taxon>
        <taxon>Pterygota</taxon>
        <taxon>Neoptera</taxon>
        <taxon>Paraneoptera</taxon>
        <taxon>Hemiptera</taxon>
        <taxon>Sternorrhyncha</taxon>
        <taxon>Aphidomorpha</taxon>
        <taxon>Aphidoidea</taxon>
        <taxon>Aphididae</taxon>
        <taxon>Macrosiphini</taxon>
        <taxon>Macrosiphum</taxon>
    </lineage>
</organism>
<accession>A0AAV0WIS3</accession>
<dbReference type="EMBL" id="CARXXK010000002">
    <property type="protein sequence ID" value="CAI6355719.1"/>
    <property type="molecule type" value="Genomic_DNA"/>
</dbReference>
<protein>
    <recommendedName>
        <fullName evidence="3">Reverse transcriptase</fullName>
    </recommendedName>
</protein>
<dbReference type="AlphaFoldDB" id="A0AAV0WIS3"/>